<evidence type="ECO:0000256" key="1">
    <source>
        <dbReference type="SAM" id="MobiDB-lite"/>
    </source>
</evidence>
<dbReference type="Proteomes" id="UP000184286">
    <property type="component" value="Unassembled WGS sequence"/>
</dbReference>
<feature type="region of interest" description="Disordered" evidence="1">
    <location>
        <begin position="1"/>
        <end position="21"/>
    </location>
</feature>
<name>A0A1V6MYM0_9ACTN</name>
<accession>A0A1V6MYM0</accession>
<comment type="caution">
    <text evidence="2">The sequence shown here is derived from an EMBL/GenBank/DDBJ whole genome shotgun (WGS) entry which is preliminary data.</text>
</comment>
<gene>
    <name evidence="2" type="ORF">BM536_002905</name>
</gene>
<organism evidence="2 3">
    <name type="scientific">Streptomyces phaeoluteigriseus</name>
    <dbReference type="NCBI Taxonomy" id="114686"/>
    <lineage>
        <taxon>Bacteria</taxon>
        <taxon>Bacillati</taxon>
        <taxon>Actinomycetota</taxon>
        <taxon>Actinomycetes</taxon>
        <taxon>Kitasatosporales</taxon>
        <taxon>Streptomycetaceae</taxon>
        <taxon>Streptomyces</taxon>
        <taxon>Streptomyces aurantiacus group</taxon>
    </lineage>
</organism>
<sequence length="89" mass="8860">MAASSAWLVSGGPGGVPDDEITLGPRPSPFAATVVGTEVVAFEPAMGTAPSQGRSMLAVGPASDVTEPAPLRTSAGFRWPVLDLSGPPS</sequence>
<evidence type="ECO:0000313" key="3">
    <source>
        <dbReference type="Proteomes" id="UP000184286"/>
    </source>
</evidence>
<proteinExistence type="predicted"/>
<reference evidence="3" key="1">
    <citation type="submission" date="2016-11" db="EMBL/GenBank/DDBJ databases">
        <authorList>
            <person name="Schniete J.K."/>
            <person name="Salih T."/>
            <person name="Algora Gallardo L."/>
            <person name="Martinez Fernandez S."/>
            <person name="Herron P.R."/>
        </authorList>
    </citation>
    <scope>NUCLEOTIDE SEQUENCE [LARGE SCALE GENOMIC DNA]</scope>
    <source>
        <strain evidence="3">DSM 41896</strain>
    </source>
</reference>
<evidence type="ECO:0000313" key="2">
    <source>
        <dbReference type="EMBL" id="OQD57472.1"/>
    </source>
</evidence>
<dbReference type="EMBL" id="MPOH02000004">
    <property type="protein sequence ID" value="OQD57472.1"/>
    <property type="molecule type" value="Genomic_DNA"/>
</dbReference>
<reference evidence="2 3" key="2">
    <citation type="submission" date="2017-02" db="EMBL/GenBank/DDBJ databases">
        <title>Draft genome sequence of Streptomyces phaeoluteigriseus type strain DSM41896.</title>
        <authorList>
            <person name="Salih T.S."/>
            <person name="Algora Gallardo L."/>
            <person name="Melo Santos T."/>
            <person name="Filgueira Martinez S."/>
            <person name="Herron P.R."/>
        </authorList>
    </citation>
    <scope>NUCLEOTIDE SEQUENCE [LARGE SCALE GENOMIC DNA]</scope>
    <source>
        <strain evidence="2 3">DSM 41896</strain>
    </source>
</reference>
<dbReference type="AlphaFoldDB" id="A0A1V6MYM0"/>
<protein>
    <submittedName>
        <fullName evidence="2">Uncharacterized protein</fullName>
    </submittedName>
</protein>